<keyword evidence="2" id="KW-0396">Initiation factor</keyword>
<name>T0RGJ3_SAPDV</name>
<feature type="compositionally biased region" description="Low complexity" evidence="4">
    <location>
        <begin position="86"/>
        <end position="99"/>
    </location>
</feature>
<organism evidence="6 7">
    <name type="scientific">Saprolegnia diclina (strain VS20)</name>
    <dbReference type="NCBI Taxonomy" id="1156394"/>
    <lineage>
        <taxon>Eukaryota</taxon>
        <taxon>Sar</taxon>
        <taxon>Stramenopiles</taxon>
        <taxon>Oomycota</taxon>
        <taxon>Saprolegniomycetes</taxon>
        <taxon>Saprolegniales</taxon>
        <taxon>Saprolegniaceae</taxon>
        <taxon>Saprolegnia</taxon>
    </lineage>
</organism>
<comment type="similarity">
    <text evidence="1">Belongs to the eukaryotic initiation factor 4G family.</text>
</comment>
<dbReference type="InterPro" id="IPR003891">
    <property type="entry name" value="Initiation_fac_eIF4g_MI"/>
</dbReference>
<evidence type="ECO:0000256" key="1">
    <source>
        <dbReference type="ARBA" id="ARBA00005775"/>
    </source>
</evidence>
<dbReference type="Pfam" id="PF02847">
    <property type="entry name" value="MA3"/>
    <property type="match status" value="1"/>
</dbReference>
<evidence type="ECO:0000256" key="2">
    <source>
        <dbReference type="ARBA" id="ARBA00022540"/>
    </source>
</evidence>
<evidence type="ECO:0000313" key="7">
    <source>
        <dbReference type="Proteomes" id="UP000030762"/>
    </source>
</evidence>
<dbReference type="PROSITE" id="PS51366">
    <property type="entry name" value="MI"/>
    <property type="match status" value="1"/>
</dbReference>
<dbReference type="SUPFAM" id="SSF48371">
    <property type="entry name" value="ARM repeat"/>
    <property type="match status" value="2"/>
</dbReference>
<dbReference type="GO" id="GO:0003743">
    <property type="term" value="F:translation initiation factor activity"/>
    <property type="evidence" value="ECO:0007669"/>
    <property type="project" value="UniProtKB-KW"/>
</dbReference>
<gene>
    <name evidence="6" type="ORF">SDRG_13508</name>
</gene>
<evidence type="ECO:0000256" key="3">
    <source>
        <dbReference type="ARBA" id="ARBA00022917"/>
    </source>
</evidence>
<accession>T0RGJ3</accession>
<dbReference type="Gene3D" id="1.25.40.180">
    <property type="match status" value="2"/>
</dbReference>
<protein>
    <recommendedName>
        <fullName evidence="5">MI domain-containing protein</fullName>
    </recommendedName>
</protein>
<dbReference type="Proteomes" id="UP000030762">
    <property type="component" value="Unassembled WGS sequence"/>
</dbReference>
<dbReference type="eggNOG" id="KOG0401">
    <property type="taxonomic scope" value="Eukaryota"/>
</dbReference>
<dbReference type="PANTHER" id="PTHR23253">
    <property type="entry name" value="EUKARYOTIC TRANSLATION INITIATION FACTOR 4 GAMMA"/>
    <property type="match status" value="1"/>
</dbReference>
<feature type="compositionally biased region" description="Basic and acidic residues" evidence="4">
    <location>
        <begin position="596"/>
        <end position="626"/>
    </location>
</feature>
<dbReference type="SMART" id="SM00544">
    <property type="entry name" value="MA3"/>
    <property type="match status" value="1"/>
</dbReference>
<dbReference type="VEuPathDB" id="FungiDB:SDRG_13508"/>
<dbReference type="GeneID" id="19954235"/>
<dbReference type="InParanoid" id="T0RGJ3"/>
<dbReference type="GO" id="GO:0016281">
    <property type="term" value="C:eukaryotic translation initiation factor 4F complex"/>
    <property type="evidence" value="ECO:0007669"/>
    <property type="project" value="TreeGrafter"/>
</dbReference>
<evidence type="ECO:0000256" key="4">
    <source>
        <dbReference type="SAM" id="MobiDB-lite"/>
    </source>
</evidence>
<dbReference type="RefSeq" id="XP_008617822.1">
    <property type="nucleotide sequence ID" value="XM_008619600.1"/>
</dbReference>
<evidence type="ECO:0000313" key="6">
    <source>
        <dbReference type="EMBL" id="EQC28827.1"/>
    </source>
</evidence>
<feature type="compositionally biased region" description="Low complexity" evidence="4">
    <location>
        <begin position="631"/>
        <end position="666"/>
    </location>
</feature>
<dbReference type="InterPro" id="IPR016024">
    <property type="entry name" value="ARM-type_fold"/>
</dbReference>
<feature type="compositionally biased region" description="Low complexity" evidence="4">
    <location>
        <begin position="537"/>
        <end position="561"/>
    </location>
</feature>
<evidence type="ECO:0000259" key="5">
    <source>
        <dbReference type="PROSITE" id="PS51366"/>
    </source>
</evidence>
<dbReference type="SMART" id="SM00543">
    <property type="entry name" value="MIF4G"/>
    <property type="match status" value="1"/>
</dbReference>
<feature type="domain" description="MI" evidence="5">
    <location>
        <begin position="672"/>
        <end position="792"/>
    </location>
</feature>
<dbReference type="STRING" id="1156394.T0RGJ3"/>
<dbReference type="OMA" id="CAPLDIN"/>
<keyword evidence="7" id="KW-1185">Reference proteome</keyword>
<sequence length="832" mass="88845">MADQQTPKPKSVLRASASTFVPSFLKPTAKAFVPSGMTPAAPVYTPPAPIKADVPVTVAAPASPVAAAIEAVAPSTPCKPEPEAESQPAASPISTASSASEKEDVEAPVVVVAPVVVAPVVAPVVASVVASVVEAAPAVSSVDPVSPGRKRRITYTIAEMMAMEPELCPVPQSLVGCIVIANPGDSKIARALYLQTKDDKPAHGGKSSQYDRPKKSRKGKKHHSAPIEEDLSNVKPLSINEETRWKPKVARGVVDAVTTEEHLQGVQSILNKLSVEKFERLSDQLITVAVNSLDVLKGAIDMVVKKAQMEWHFSAMYAELCTKMARTDMPLVVSEDEADGERNTAKLFRTLLLTRCQKEFEVTPLTSLNESDTDALSVAALAEKALILKRATLGHIRFIGELYKQGMLSSRIMHECIQRLFGNLESPDEENLECMCKLMSTIGARLEERAQAVPVEKTLMEQYFDLIAKLAGAKDKLCTRVRFMLQDLLDLRAAKYVSRIKEVKATTIAEIHAQVAREERVKAAGAPKPRALQKSQSMAAPPMSAPRRSSSSVVAAAPSDPDGWETIPSKPKMTKSISVPDNKRFGNKNGPPPSGRNDRDRSDRPDRSDRGARSRDSRRGSVERPPRNPASSSSKGGFHRSSSLASLPSASTPVVTATPAPTPVVAGRSEDDLKKKAISMLKEFAHENDVAEVVASLPDALAHTEAIATAVLNHGLEHSQVERTAVGPFLAGLFAAGLVDPTAVVRSLTDILEFLEDLEIDIPLAATYLAEMMAPLVVAGVVDLSGLDAPMAPLSAEKQTKLKALLAAAIAALNAETLKDDVAAHASATLDL</sequence>
<feature type="compositionally biased region" description="Basic residues" evidence="4">
    <location>
        <begin position="214"/>
        <end position="224"/>
    </location>
</feature>
<dbReference type="AlphaFoldDB" id="T0RGJ3"/>
<reference evidence="6 7" key="1">
    <citation type="submission" date="2012-04" db="EMBL/GenBank/DDBJ databases">
        <title>The Genome Sequence of Saprolegnia declina VS20.</title>
        <authorList>
            <consortium name="The Broad Institute Genome Sequencing Platform"/>
            <person name="Russ C."/>
            <person name="Nusbaum C."/>
            <person name="Tyler B."/>
            <person name="van West P."/>
            <person name="Dieguez-Uribeondo J."/>
            <person name="de Bruijn I."/>
            <person name="Tripathy S."/>
            <person name="Jiang R."/>
            <person name="Young S.K."/>
            <person name="Zeng Q."/>
            <person name="Gargeya S."/>
            <person name="Fitzgerald M."/>
            <person name="Haas B."/>
            <person name="Abouelleil A."/>
            <person name="Alvarado L."/>
            <person name="Arachchi H.M."/>
            <person name="Berlin A."/>
            <person name="Chapman S.B."/>
            <person name="Goldberg J."/>
            <person name="Griggs A."/>
            <person name="Gujja S."/>
            <person name="Hansen M."/>
            <person name="Howarth C."/>
            <person name="Imamovic A."/>
            <person name="Larimer J."/>
            <person name="McCowen C."/>
            <person name="Montmayeur A."/>
            <person name="Murphy C."/>
            <person name="Neiman D."/>
            <person name="Pearson M."/>
            <person name="Priest M."/>
            <person name="Roberts A."/>
            <person name="Saif S."/>
            <person name="Shea T."/>
            <person name="Sisk P."/>
            <person name="Sykes S."/>
            <person name="Wortman J."/>
            <person name="Nusbaum C."/>
            <person name="Birren B."/>
        </authorList>
    </citation>
    <scope>NUCLEOTIDE SEQUENCE [LARGE SCALE GENOMIC DNA]</scope>
    <source>
        <strain evidence="6 7">VS20</strain>
    </source>
</reference>
<feature type="region of interest" description="Disordered" evidence="4">
    <location>
        <begin position="74"/>
        <end position="99"/>
    </location>
</feature>
<keyword evidence="3" id="KW-0648">Protein biosynthesis</keyword>
<dbReference type="PANTHER" id="PTHR23253:SF9">
    <property type="entry name" value="EUKARYOTIC TRANSLATION INITIATION FACTOR 4 GAMMA 2"/>
    <property type="match status" value="1"/>
</dbReference>
<dbReference type="Pfam" id="PF02854">
    <property type="entry name" value="MIF4G"/>
    <property type="match status" value="1"/>
</dbReference>
<dbReference type="OrthoDB" id="514777at2759"/>
<proteinExistence type="inferred from homology"/>
<feature type="region of interest" description="Disordered" evidence="4">
    <location>
        <begin position="198"/>
        <end position="233"/>
    </location>
</feature>
<feature type="region of interest" description="Disordered" evidence="4">
    <location>
        <begin position="519"/>
        <end position="668"/>
    </location>
</feature>
<dbReference type="InterPro" id="IPR003890">
    <property type="entry name" value="MIF4G-like_typ-3"/>
</dbReference>
<dbReference type="GO" id="GO:0003729">
    <property type="term" value="F:mRNA binding"/>
    <property type="evidence" value="ECO:0007669"/>
    <property type="project" value="TreeGrafter"/>
</dbReference>
<dbReference type="EMBL" id="JH767191">
    <property type="protein sequence ID" value="EQC28827.1"/>
    <property type="molecule type" value="Genomic_DNA"/>
</dbReference>